<name>A0A9N9EG24_9GLOM</name>
<accession>A0A9N9EG24</accession>
<keyword evidence="1" id="KW-1133">Transmembrane helix</keyword>
<dbReference type="EMBL" id="CAJVPY010006949">
    <property type="protein sequence ID" value="CAG8672425.1"/>
    <property type="molecule type" value="Genomic_DNA"/>
</dbReference>
<keyword evidence="3" id="KW-1185">Reference proteome</keyword>
<gene>
    <name evidence="2" type="ORF">DERYTH_LOCUS11321</name>
</gene>
<evidence type="ECO:0000256" key="1">
    <source>
        <dbReference type="SAM" id="Phobius"/>
    </source>
</evidence>
<dbReference type="AlphaFoldDB" id="A0A9N9EG24"/>
<evidence type="ECO:0000313" key="2">
    <source>
        <dbReference type="EMBL" id="CAG8672425.1"/>
    </source>
</evidence>
<protein>
    <submittedName>
        <fullName evidence="2">10150_t:CDS:1</fullName>
    </submittedName>
</protein>
<keyword evidence="1" id="KW-0472">Membrane</keyword>
<sequence>LHKTLLTQSTATYDTLTNMLYSHPAFNSSQFTDNFYLIMTLQGLILVSLIQALQSEKTASMRNMEALCCQASLIEKTAQST</sequence>
<feature type="non-terminal residue" evidence="2">
    <location>
        <position position="1"/>
    </location>
</feature>
<proteinExistence type="predicted"/>
<feature type="transmembrane region" description="Helical" evidence="1">
    <location>
        <begin position="35"/>
        <end position="53"/>
    </location>
</feature>
<keyword evidence="1" id="KW-0812">Transmembrane</keyword>
<organism evidence="2 3">
    <name type="scientific">Dentiscutata erythropus</name>
    <dbReference type="NCBI Taxonomy" id="1348616"/>
    <lineage>
        <taxon>Eukaryota</taxon>
        <taxon>Fungi</taxon>
        <taxon>Fungi incertae sedis</taxon>
        <taxon>Mucoromycota</taxon>
        <taxon>Glomeromycotina</taxon>
        <taxon>Glomeromycetes</taxon>
        <taxon>Diversisporales</taxon>
        <taxon>Gigasporaceae</taxon>
        <taxon>Dentiscutata</taxon>
    </lineage>
</organism>
<reference evidence="2" key="1">
    <citation type="submission" date="2021-06" db="EMBL/GenBank/DDBJ databases">
        <authorList>
            <person name="Kallberg Y."/>
            <person name="Tangrot J."/>
            <person name="Rosling A."/>
        </authorList>
    </citation>
    <scope>NUCLEOTIDE SEQUENCE</scope>
    <source>
        <strain evidence="2">MA453B</strain>
    </source>
</reference>
<evidence type="ECO:0000313" key="3">
    <source>
        <dbReference type="Proteomes" id="UP000789405"/>
    </source>
</evidence>
<comment type="caution">
    <text evidence="2">The sequence shown here is derived from an EMBL/GenBank/DDBJ whole genome shotgun (WGS) entry which is preliminary data.</text>
</comment>
<dbReference type="Proteomes" id="UP000789405">
    <property type="component" value="Unassembled WGS sequence"/>
</dbReference>